<evidence type="ECO:0000259" key="5">
    <source>
        <dbReference type="PROSITE" id="PS01124"/>
    </source>
</evidence>
<dbReference type="PANTHER" id="PTHR46796">
    <property type="entry name" value="HTH-TYPE TRANSCRIPTIONAL ACTIVATOR RHAS-RELATED"/>
    <property type="match status" value="1"/>
</dbReference>
<dbReference type="Pfam" id="PF12833">
    <property type="entry name" value="HTH_18"/>
    <property type="match status" value="1"/>
</dbReference>
<feature type="region of interest" description="Disordered" evidence="4">
    <location>
        <begin position="1"/>
        <end position="34"/>
    </location>
</feature>
<dbReference type="InterPro" id="IPR009057">
    <property type="entry name" value="Homeodomain-like_sf"/>
</dbReference>
<reference evidence="6 7" key="1">
    <citation type="submission" date="2019-09" db="EMBL/GenBank/DDBJ databases">
        <title>Phylogeny of genus Pseudoclavibacter and closely related genus.</title>
        <authorList>
            <person name="Li Y."/>
        </authorList>
    </citation>
    <scope>NUCLEOTIDE SEQUENCE [LARGE SCALE GENOMIC DNA]</scope>
    <source>
        <strain evidence="6 7">EGI 60007</strain>
    </source>
</reference>
<keyword evidence="2" id="KW-0238">DNA-binding</keyword>
<evidence type="ECO:0000256" key="4">
    <source>
        <dbReference type="SAM" id="MobiDB-lite"/>
    </source>
</evidence>
<sequence length="399" mass="43079">MFQIPPGCECRSMSSTSSPRLRNERAAPSPAGPAPMIANVVGSCACTVASDMVSSNIPARRRAVDNNVFGRRSRRSTPADTHATIWDTLSHRRSAMRRTRFSTLDVPPPRALSHWERSISRELFDANMRPFSSDAMVATCVVQRVGDVGAMSFDSDAMTLDRTHELVRDDPKASIYVSAVTSGTATYFDGDATHVAPAGSVLVYSPQRPYHIAFSNGFRQLFLDVPAELLALPDDCAAVFSSKQLRAPAAAELSAAIERDGSDAAVAAPTQRFVRALSNTLDDAGGRDYATLARRAVDRLYGDPDVGARDIAAEVAVSARHLSRVLANEGTSLGRLLTDRRVREALRLIESTNRTIGDIAVTSGFQGPTQLARAVRAATAETPTGRRRSVRRAGHHHGR</sequence>
<dbReference type="Pfam" id="PF14525">
    <property type="entry name" value="AraC_binding_2"/>
    <property type="match status" value="1"/>
</dbReference>
<keyword evidence="7" id="KW-1185">Reference proteome</keyword>
<dbReference type="EMBL" id="WBJY01000001">
    <property type="protein sequence ID" value="KAB1650520.1"/>
    <property type="molecule type" value="Genomic_DNA"/>
</dbReference>
<dbReference type="Proteomes" id="UP000431744">
    <property type="component" value="Unassembled WGS sequence"/>
</dbReference>
<dbReference type="Gene3D" id="1.10.10.60">
    <property type="entry name" value="Homeodomain-like"/>
    <property type="match status" value="1"/>
</dbReference>
<dbReference type="InterPro" id="IPR018060">
    <property type="entry name" value="HTH_AraC"/>
</dbReference>
<accession>A0A6H9WWG7</accession>
<dbReference type="SUPFAM" id="SSF46689">
    <property type="entry name" value="Homeodomain-like"/>
    <property type="match status" value="1"/>
</dbReference>
<evidence type="ECO:0000256" key="3">
    <source>
        <dbReference type="ARBA" id="ARBA00023163"/>
    </source>
</evidence>
<dbReference type="AlphaFoldDB" id="A0A6H9WWG7"/>
<organism evidence="6 7">
    <name type="scientific">Pseudoclavibacter endophyticus</name>
    <dbReference type="NCBI Taxonomy" id="1778590"/>
    <lineage>
        <taxon>Bacteria</taxon>
        <taxon>Bacillati</taxon>
        <taxon>Actinomycetota</taxon>
        <taxon>Actinomycetes</taxon>
        <taxon>Micrococcales</taxon>
        <taxon>Microbacteriaceae</taxon>
        <taxon>Pseudoclavibacter</taxon>
    </lineage>
</organism>
<name>A0A6H9WWG7_9MICO</name>
<feature type="region of interest" description="Disordered" evidence="4">
    <location>
        <begin position="377"/>
        <end position="399"/>
    </location>
</feature>
<dbReference type="SMART" id="SM00342">
    <property type="entry name" value="HTH_ARAC"/>
    <property type="match status" value="1"/>
</dbReference>
<dbReference type="InterPro" id="IPR035418">
    <property type="entry name" value="AraC-bd_2"/>
</dbReference>
<protein>
    <submittedName>
        <fullName evidence="6">AraC family transcriptional regulator</fullName>
    </submittedName>
</protein>
<dbReference type="PROSITE" id="PS01124">
    <property type="entry name" value="HTH_ARAC_FAMILY_2"/>
    <property type="match status" value="1"/>
</dbReference>
<dbReference type="GO" id="GO:0003700">
    <property type="term" value="F:DNA-binding transcription factor activity"/>
    <property type="evidence" value="ECO:0007669"/>
    <property type="project" value="InterPro"/>
</dbReference>
<dbReference type="InterPro" id="IPR050204">
    <property type="entry name" value="AraC_XylS_family_regulators"/>
</dbReference>
<keyword evidence="1" id="KW-0805">Transcription regulation</keyword>
<feature type="domain" description="HTH araC/xylS-type" evidence="5">
    <location>
        <begin position="291"/>
        <end position="389"/>
    </location>
</feature>
<dbReference type="GO" id="GO:0043565">
    <property type="term" value="F:sequence-specific DNA binding"/>
    <property type="evidence" value="ECO:0007669"/>
    <property type="project" value="InterPro"/>
</dbReference>
<evidence type="ECO:0000256" key="1">
    <source>
        <dbReference type="ARBA" id="ARBA00023015"/>
    </source>
</evidence>
<evidence type="ECO:0000313" key="7">
    <source>
        <dbReference type="Proteomes" id="UP000431744"/>
    </source>
</evidence>
<dbReference type="PANTHER" id="PTHR46796:SF6">
    <property type="entry name" value="ARAC SUBFAMILY"/>
    <property type="match status" value="1"/>
</dbReference>
<feature type="compositionally biased region" description="Basic residues" evidence="4">
    <location>
        <begin position="385"/>
        <end position="399"/>
    </location>
</feature>
<dbReference type="OrthoDB" id="9799345at2"/>
<evidence type="ECO:0000256" key="2">
    <source>
        <dbReference type="ARBA" id="ARBA00023125"/>
    </source>
</evidence>
<comment type="caution">
    <text evidence="6">The sequence shown here is derived from an EMBL/GenBank/DDBJ whole genome shotgun (WGS) entry which is preliminary data.</text>
</comment>
<keyword evidence="3" id="KW-0804">Transcription</keyword>
<dbReference type="PROSITE" id="PS00041">
    <property type="entry name" value="HTH_ARAC_FAMILY_1"/>
    <property type="match status" value="1"/>
</dbReference>
<proteinExistence type="predicted"/>
<gene>
    <name evidence="6" type="ORF">F8O04_04930</name>
</gene>
<evidence type="ECO:0000313" key="6">
    <source>
        <dbReference type="EMBL" id="KAB1650520.1"/>
    </source>
</evidence>
<dbReference type="InterPro" id="IPR018062">
    <property type="entry name" value="HTH_AraC-typ_CS"/>
</dbReference>